<keyword evidence="3" id="KW-1185">Reference proteome</keyword>
<dbReference type="Proteomes" id="UP001551189">
    <property type="component" value="Unassembled WGS sequence"/>
</dbReference>
<dbReference type="PANTHER" id="PTHR33418:SF1">
    <property type="entry name" value="HELICASE-ASSOCIATED DOMAIN-CONTAINING PROTEIN"/>
    <property type="match status" value="1"/>
</dbReference>
<dbReference type="InterPro" id="IPR005114">
    <property type="entry name" value="Helicase_assoc"/>
</dbReference>
<dbReference type="Gene3D" id="6.10.140.530">
    <property type="match status" value="1"/>
</dbReference>
<comment type="caution">
    <text evidence="2">The sequence shown here is derived from an EMBL/GenBank/DDBJ whole genome shotgun (WGS) entry which is preliminary data.</text>
</comment>
<feature type="domain" description="Helicase-associated" evidence="1">
    <location>
        <begin position="140"/>
        <end position="200"/>
    </location>
</feature>
<protein>
    <submittedName>
        <fullName evidence="2">Helicase associated domain-containing protein</fullName>
    </submittedName>
</protein>
<evidence type="ECO:0000259" key="1">
    <source>
        <dbReference type="Pfam" id="PF03457"/>
    </source>
</evidence>
<accession>A0ABV3B6B9</accession>
<gene>
    <name evidence="2" type="ORF">ABZ931_28825</name>
</gene>
<name>A0ABV3B6B9_9ACTN</name>
<dbReference type="RefSeq" id="WP_359698946.1">
    <property type="nucleotide sequence ID" value="NZ_JBEYXT010000172.1"/>
</dbReference>
<dbReference type="Pfam" id="PF03457">
    <property type="entry name" value="HA"/>
    <property type="match status" value="2"/>
</dbReference>
<dbReference type="EMBL" id="JBEYXT010000172">
    <property type="protein sequence ID" value="MEU6804978.1"/>
    <property type="molecule type" value="Genomic_DNA"/>
</dbReference>
<evidence type="ECO:0000313" key="2">
    <source>
        <dbReference type="EMBL" id="MEU6804978.1"/>
    </source>
</evidence>
<proteinExistence type="predicted"/>
<reference evidence="2 3" key="1">
    <citation type="submission" date="2024-06" db="EMBL/GenBank/DDBJ databases">
        <title>The Natural Products Discovery Center: Release of the First 8490 Sequenced Strains for Exploring Actinobacteria Biosynthetic Diversity.</title>
        <authorList>
            <person name="Kalkreuter E."/>
            <person name="Kautsar S.A."/>
            <person name="Yang D."/>
            <person name="Bader C.D."/>
            <person name="Teijaro C.N."/>
            <person name="Fluegel L."/>
            <person name="Davis C.M."/>
            <person name="Simpson J.R."/>
            <person name="Lauterbach L."/>
            <person name="Steele A.D."/>
            <person name="Gui C."/>
            <person name="Meng S."/>
            <person name="Li G."/>
            <person name="Viehrig K."/>
            <person name="Ye F."/>
            <person name="Su P."/>
            <person name="Kiefer A.F."/>
            <person name="Nichols A."/>
            <person name="Cepeda A.J."/>
            <person name="Yan W."/>
            <person name="Fan B."/>
            <person name="Jiang Y."/>
            <person name="Adhikari A."/>
            <person name="Zheng C.-J."/>
            <person name="Schuster L."/>
            <person name="Cowan T.M."/>
            <person name="Smanski M.J."/>
            <person name="Chevrette M.G."/>
            <person name="De Carvalho L.P.S."/>
            <person name="Shen B."/>
        </authorList>
    </citation>
    <scope>NUCLEOTIDE SEQUENCE [LARGE SCALE GENOMIC DNA]</scope>
    <source>
        <strain evidence="2 3">NPDC046851</strain>
    </source>
</reference>
<dbReference type="PANTHER" id="PTHR33418">
    <property type="entry name" value="HELICASE-ASSOCIATED"/>
    <property type="match status" value="1"/>
</dbReference>
<evidence type="ECO:0000313" key="3">
    <source>
        <dbReference type="Proteomes" id="UP001551189"/>
    </source>
</evidence>
<feature type="domain" description="Helicase-associated" evidence="1">
    <location>
        <begin position="2"/>
        <end position="59"/>
    </location>
</feature>
<sequence>MAHARAWHAEHDHLAAPRDTVHDDYPLGAWLFSQRNRAKQRARAGMPPSPHLRELAAIDPWWNPPWDLHWQRNYYRARDHIQAGRPFDPAGLVPSPGTVLGSWISRACLQYDQLHPDQQQLLALIGVTPEVAHARTRRAYPWRTAVEHAKAFAETHGHLAMPHDTLHEGFSLGRWLIKQRYRANKTSPSFPAARALTAIDPWWNPPWGMTWQHAYQRARTQPHTPATRRWIHKQRRTWPLLHPDQQRLLTTTGLVVS</sequence>
<organism evidence="2 3">
    <name type="scientific">Streptomyces neyagawaensis</name>
    <dbReference type="NCBI Taxonomy" id="42238"/>
    <lineage>
        <taxon>Bacteria</taxon>
        <taxon>Bacillati</taxon>
        <taxon>Actinomycetota</taxon>
        <taxon>Actinomycetes</taxon>
        <taxon>Kitasatosporales</taxon>
        <taxon>Streptomycetaceae</taxon>
        <taxon>Streptomyces</taxon>
    </lineage>
</organism>